<dbReference type="Pfam" id="PF00441">
    <property type="entry name" value="Acyl-CoA_dh_1"/>
    <property type="match status" value="1"/>
</dbReference>
<comment type="similarity">
    <text evidence="2 7">Belongs to the acyl-CoA dehydrogenase family.</text>
</comment>
<dbReference type="FunFam" id="1.20.140.10:FF:000001">
    <property type="entry name" value="Acyl-CoA dehydrogenase"/>
    <property type="match status" value="1"/>
</dbReference>
<evidence type="ECO:0000256" key="4">
    <source>
        <dbReference type="ARBA" id="ARBA00022827"/>
    </source>
</evidence>
<evidence type="ECO:0000256" key="5">
    <source>
        <dbReference type="ARBA" id="ARBA00023002"/>
    </source>
</evidence>
<dbReference type="Pfam" id="PF02771">
    <property type="entry name" value="Acyl-CoA_dh_N"/>
    <property type="match status" value="1"/>
</dbReference>
<comment type="cofactor">
    <cofactor evidence="1 7">
        <name>FAD</name>
        <dbReference type="ChEBI" id="CHEBI:57692"/>
    </cofactor>
</comment>
<organism evidence="11 12">
    <name type="scientific">Mycobacteroides immunogenum</name>
    <dbReference type="NCBI Taxonomy" id="83262"/>
    <lineage>
        <taxon>Bacteria</taxon>
        <taxon>Bacillati</taxon>
        <taxon>Actinomycetota</taxon>
        <taxon>Actinomycetes</taxon>
        <taxon>Mycobacteriales</taxon>
        <taxon>Mycobacteriaceae</taxon>
        <taxon>Mycobacteroides</taxon>
    </lineage>
</organism>
<dbReference type="InterPro" id="IPR006091">
    <property type="entry name" value="Acyl-CoA_Oxase/DH_mid-dom"/>
</dbReference>
<dbReference type="InterPro" id="IPR037069">
    <property type="entry name" value="AcylCoA_DH/ox_N_sf"/>
</dbReference>
<evidence type="ECO:0000259" key="8">
    <source>
        <dbReference type="Pfam" id="PF00441"/>
    </source>
</evidence>
<evidence type="ECO:0000256" key="7">
    <source>
        <dbReference type="RuleBase" id="RU362125"/>
    </source>
</evidence>
<dbReference type="GO" id="GO:0003995">
    <property type="term" value="F:acyl-CoA dehydrogenase activity"/>
    <property type="evidence" value="ECO:0007669"/>
    <property type="project" value="TreeGrafter"/>
</dbReference>
<evidence type="ECO:0000256" key="1">
    <source>
        <dbReference type="ARBA" id="ARBA00001974"/>
    </source>
</evidence>
<gene>
    <name evidence="11" type="ORF">AWB85_13185</name>
</gene>
<feature type="domain" description="Acyl-CoA dehydrogenase/oxidase C-terminal" evidence="8">
    <location>
        <begin position="238"/>
        <end position="386"/>
    </location>
</feature>
<feature type="domain" description="Acyl-CoA dehydrogenase/oxidase N-terminal" evidence="10">
    <location>
        <begin position="14"/>
        <end position="125"/>
    </location>
</feature>
<dbReference type="GO" id="GO:0050660">
    <property type="term" value="F:flavin adenine dinucleotide binding"/>
    <property type="evidence" value="ECO:0007669"/>
    <property type="project" value="InterPro"/>
</dbReference>
<dbReference type="Gene3D" id="2.40.110.10">
    <property type="entry name" value="Butyryl-CoA Dehydrogenase, subunit A, domain 2"/>
    <property type="match status" value="1"/>
</dbReference>
<dbReference type="Pfam" id="PF02770">
    <property type="entry name" value="Acyl-CoA_dh_M"/>
    <property type="match status" value="1"/>
</dbReference>
<dbReference type="InterPro" id="IPR013786">
    <property type="entry name" value="AcylCoA_DH/ox_N"/>
</dbReference>
<dbReference type="FunFam" id="1.10.540.10:FF:000026">
    <property type="entry name" value="Acyl-CoA dehydrogenase medium chain"/>
    <property type="match status" value="1"/>
</dbReference>
<dbReference type="Proteomes" id="UP000186919">
    <property type="component" value="Unassembled WGS sequence"/>
</dbReference>
<protein>
    <submittedName>
        <fullName evidence="11">Acyl-CoA dehydrogenase</fullName>
    </submittedName>
</protein>
<dbReference type="AlphaFoldDB" id="A0A179V6M8"/>
<dbReference type="FunFam" id="2.40.110.10:FF:000002">
    <property type="entry name" value="Acyl-CoA dehydrogenase fadE12"/>
    <property type="match status" value="1"/>
</dbReference>
<dbReference type="SUPFAM" id="SSF56645">
    <property type="entry name" value="Acyl-CoA dehydrogenase NM domain-like"/>
    <property type="match status" value="1"/>
</dbReference>
<dbReference type="RefSeq" id="WP_064632669.1">
    <property type="nucleotide sequence ID" value="NZ_CP120507.1"/>
</dbReference>
<dbReference type="InterPro" id="IPR009100">
    <property type="entry name" value="AcylCoA_DH/oxidase_NM_dom_sf"/>
</dbReference>
<dbReference type="InterPro" id="IPR009075">
    <property type="entry name" value="AcylCo_DH/oxidase_C"/>
</dbReference>
<name>A0A179V6M8_9MYCO</name>
<evidence type="ECO:0000313" key="12">
    <source>
        <dbReference type="Proteomes" id="UP000186919"/>
    </source>
</evidence>
<accession>A0A179V6M8</accession>
<dbReference type="PIRSF" id="PIRSF016578">
    <property type="entry name" value="HsaA"/>
    <property type="match status" value="1"/>
</dbReference>
<comment type="catalytic activity">
    <reaction evidence="6">
        <text>a 2,3-saturated acyl-CoA + A = a 2,3-dehydroacyl-CoA + AH2</text>
        <dbReference type="Rhea" id="RHEA:48608"/>
        <dbReference type="ChEBI" id="CHEBI:13193"/>
        <dbReference type="ChEBI" id="CHEBI:17499"/>
        <dbReference type="ChEBI" id="CHEBI:60015"/>
        <dbReference type="ChEBI" id="CHEBI:65111"/>
    </reaction>
</comment>
<dbReference type="SUPFAM" id="SSF47203">
    <property type="entry name" value="Acyl-CoA dehydrogenase C-terminal domain-like"/>
    <property type="match status" value="1"/>
</dbReference>
<keyword evidence="3 7" id="KW-0285">Flavoprotein</keyword>
<dbReference type="InterPro" id="IPR046373">
    <property type="entry name" value="Acyl-CoA_Oxase/DH_mid-dom_sf"/>
</dbReference>
<evidence type="ECO:0000313" key="11">
    <source>
        <dbReference type="EMBL" id="OAT67374.1"/>
    </source>
</evidence>
<dbReference type="Gene3D" id="1.20.140.10">
    <property type="entry name" value="Butyryl-CoA Dehydrogenase, subunit A, domain 3"/>
    <property type="match status" value="1"/>
</dbReference>
<evidence type="ECO:0000259" key="9">
    <source>
        <dbReference type="Pfam" id="PF02770"/>
    </source>
</evidence>
<keyword evidence="5 7" id="KW-0560">Oxidoreductase</keyword>
<dbReference type="PANTHER" id="PTHR43884">
    <property type="entry name" value="ACYL-COA DEHYDROGENASE"/>
    <property type="match status" value="1"/>
</dbReference>
<evidence type="ECO:0000256" key="6">
    <source>
        <dbReference type="ARBA" id="ARBA00052546"/>
    </source>
</evidence>
<dbReference type="InterPro" id="IPR036250">
    <property type="entry name" value="AcylCo_DH-like_C"/>
</dbReference>
<evidence type="ECO:0000259" key="10">
    <source>
        <dbReference type="Pfam" id="PF02771"/>
    </source>
</evidence>
<dbReference type="Gene3D" id="1.10.540.10">
    <property type="entry name" value="Acyl-CoA dehydrogenase/oxidase, N-terminal domain"/>
    <property type="match status" value="1"/>
</dbReference>
<sequence length="386" mass="42293">MSALFPAYHASWETDAHRDLRKHAAEFLRKESTPHQERWSAQHQVDREFWNKLGDAGLLGLDLPEEYGGAGGDFGFSAVVAEELALAQDTATGWAVHSPIVAHYINTYGNTEQKDRWMPGIISGDLVLAIAMTEPGTGSDLQGVRTTAIRDGDHYVINGSKTFISNGTHCDLLVIVAKTDPGQGAKGISLIVAETKDLPGFERGRVLQKVGQHGQDTRELFFTDMRVPVANRLGEEDGQGFFQLMTQLARERLIIAAGNAGMAEAAVLESIEYTKEREAFGKPLIKFQNTKFQLAELKAEVLSIKTTVDWCIQNYIDGANDPATASIAKLVATDKGVAVVDRCVQFFGGYGYMMEYPIARAYAAARVNKIYGGTSEIMKELISRSL</sequence>
<comment type="caution">
    <text evidence="11">The sequence shown here is derived from an EMBL/GenBank/DDBJ whole genome shotgun (WGS) entry which is preliminary data.</text>
</comment>
<dbReference type="EMBL" id="LQYE01000030">
    <property type="protein sequence ID" value="OAT67374.1"/>
    <property type="molecule type" value="Genomic_DNA"/>
</dbReference>
<evidence type="ECO:0000256" key="3">
    <source>
        <dbReference type="ARBA" id="ARBA00022630"/>
    </source>
</evidence>
<reference evidence="11 12" key="1">
    <citation type="submission" date="2016-01" db="EMBL/GenBank/DDBJ databases">
        <title>Mycobacterium immunogenum strain CD11_6 genome sequencing and assembly.</title>
        <authorList>
            <person name="Kaur G."/>
            <person name="Nair G.R."/>
            <person name="Mayilraj S."/>
        </authorList>
    </citation>
    <scope>NUCLEOTIDE SEQUENCE [LARGE SCALE GENOMIC DNA]</scope>
    <source>
        <strain evidence="11 12">CD11-6</strain>
    </source>
</reference>
<feature type="domain" description="Acyl-CoA oxidase/dehydrogenase middle" evidence="9">
    <location>
        <begin position="129"/>
        <end position="225"/>
    </location>
</feature>
<keyword evidence="4 7" id="KW-0274">FAD</keyword>
<dbReference type="PANTHER" id="PTHR43884:SF12">
    <property type="entry name" value="ISOVALERYL-COA DEHYDROGENASE, MITOCHONDRIAL-RELATED"/>
    <property type="match status" value="1"/>
</dbReference>
<evidence type="ECO:0000256" key="2">
    <source>
        <dbReference type="ARBA" id="ARBA00009347"/>
    </source>
</evidence>
<proteinExistence type="inferred from homology"/>